<keyword evidence="3" id="KW-1185">Reference proteome</keyword>
<sequence>MVEDTVVLTNRHESQRVMNIGNVAARVDRGHRLQNEEAFLALSQSRQRRERARGFGLPVDVKSWGFQHAVGSDSLPFEEIKDNTVKIKVIPIRFKWPGHGDAASPEKRLKVGKGFGDSNHLGVEPTSQRWWLRPPPKVLEVTGILGHGPRGGTRGNDPGGGLSVRWWRGTPGELWHGERDLAPEGRIEVGAVPLAETLPGSVLTKIPLREMMQLKKKSNSNLLKRDGRERRARTSSLMISVVWGGGKKAEDAPGSSQGLLVKSVVCLTMSPKIVEDSVVRYVGFKVIWRMIGGKKQAADVTLSAPPKLGSKGTNGGGVALQKPVEGEDSGGKVNIPETFEESESDCDLTDRIRRIDGFGDIGQGCSGQKNGEDSQQFWYMEANTTNACMDHLIGGTEKSRKSGTGYMNSEKQLYDTNTTEEGNTQTEVDVTEEAIVYTQESVGTEEEKNGQEGQPEIQEAPLYSGLYAEVDRVMLINGVNTMLKVAKELLLSQESPEDKYKRLKLDDGKDGGDQNA</sequence>
<gene>
    <name evidence="2" type="ORF">NCGR_LOCUS43778</name>
</gene>
<dbReference type="AlphaFoldDB" id="A0A811QMI5"/>
<feature type="region of interest" description="Disordered" evidence="1">
    <location>
        <begin position="308"/>
        <end position="335"/>
    </location>
</feature>
<proteinExistence type="predicted"/>
<protein>
    <submittedName>
        <fullName evidence="2">Uncharacterized protein</fullName>
    </submittedName>
</protein>
<accession>A0A811QMI5</accession>
<organism evidence="2 3">
    <name type="scientific">Miscanthus lutarioriparius</name>
    <dbReference type="NCBI Taxonomy" id="422564"/>
    <lineage>
        <taxon>Eukaryota</taxon>
        <taxon>Viridiplantae</taxon>
        <taxon>Streptophyta</taxon>
        <taxon>Embryophyta</taxon>
        <taxon>Tracheophyta</taxon>
        <taxon>Spermatophyta</taxon>
        <taxon>Magnoliopsida</taxon>
        <taxon>Liliopsida</taxon>
        <taxon>Poales</taxon>
        <taxon>Poaceae</taxon>
        <taxon>PACMAD clade</taxon>
        <taxon>Panicoideae</taxon>
        <taxon>Andropogonodae</taxon>
        <taxon>Andropogoneae</taxon>
        <taxon>Saccharinae</taxon>
        <taxon>Miscanthus</taxon>
    </lineage>
</organism>
<evidence type="ECO:0000256" key="1">
    <source>
        <dbReference type="SAM" id="MobiDB-lite"/>
    </source>
</evidence>
<name>A0A811QMI5_9POAL</name>
<dbReference type="Proteomes" id="UP000604825">
    <property type="component" value="Unassembled WGS sequence"/>
</dbReference>
<comment type="caution">
    <text evidence="2">The sequence shown here is derived from an EMBL/GenBank/DDBJ whole genome shotgun (WGS) entry which is preliminary data.</text>
</comment>
<dbReference type="EMBL" id="CAJGYO010000011">
    <property type="protein sequence ID" value="CAD6260344.1"/>
    <property type="molecule type" value="Genomic_DNA"/>
</dbReference>
<evidence type="ECO:0000313" key="2">
    <source>
        <dbReference type="EMBL" id="CAD6260344.1"/>
    </source>
</evidence>
<reference evidence="2" key="1">
    <citation type="submission" date="2020-10" db="EMBL/GenBank/DDBJ databases">
        <authorList>
            <person name="Han B."/>
            <person name="Lu T."/>
            <person name="Zhao Q."/>
            <person name="Huang X."/>
            <person name="Zhao Y."/>
        </authorList>
    </citation>
    <scope>NUCLEOTIDE SEQUENCE</scope>
</reference>
<evidence type="ECO:0000313" key="3">
    <source>
        <dbReference type="Proteomes" id="UP000604825"/>
    </source>
</evidence>
<feature type="region of interest" description="Disordered" evidence="1">
    <location>
        <begin position="496"/>
        <end position="516"/>
    </location>
</feature>